<dbReference type="InterPro" id="IPR014001">
    <property type="entry name" value="Helicase_ATP-bd"/>
</dbReference>
<dbReference type="SMART" id="SM00490">
    <property type="entry name" value="HELICc"/>
    <property type="match status" value="1"/>
</dbReference>
<keyword evidence="4" id="KW-0067">ATP-binding</keyword>
<dbReference type="InterPro" id="IPR027417">
    <property type="entry name" value="P-loop_NTPase"/>
</dbReference>
<dbReference type="PROSITE" id="PS51194">
    <property type="entry name" value="HELICASE_CTER"/>
    <property type="match status" value="1"/>
</dbReference>
<evidence type="ECO:0000313" key="7">
    <source>
        <dbReference type="EMBL" id="MBN8660393.1"/>
    </source>
</evidence>
<feature type="domain" description="Helicase C-terminal" evidence="6">
    <location>
        <begin position="269"/>
        <end position="440"/>
    </location>
</feature>
<evidence type="ECO:0000259" key="6">
    <source>
        <dbReference type="PROSITE" id="PS51194"/>
    </source>
</evidence>
<dbReference type="InterPro" id="IPR012961">
    <property type="entry name" value="Ski2/MTR4_C"/>
</dbReference>
<dbReference type="GO" id="GO:0004386">
    <property type="term" value="F:helicase activity"/>
    <property type="evidence" value="ECO:0007669"/>
    <property type="project" value="UniProtKB-KW"/>
</dbReference>
<dbReference type="PANTHER" id="PTHR12131:SF1">
    <property type="entry name" value="ATP-DEPENDENT RNA HELICASE SUPV3L1, MITOCHONDRIAL-RELATED"/>
    <property type="match status" value="1"/>
</dbReference>
<dbReference type="InterPro" id="IPR011545">
    <property type="entry name" value="DEAD/DEAH_box_helicase_dom"/>
</dbReference>
<dbReference type="PANTHER" id="PTHR12131">
    <property type="entry name" value="ATP-DEPENDENT RNA AND DNA HELICASE"/>
    <property type="match status" value="1"/>
</dbReference>
<dbReference type="CDD" id="cd18795">
    <property type="entry name" value="SF2_C_Ski2"/>
    <property type="match status" value="1"/>
</dbReference>
<comment type="caution">
    <text evidence="7">The sequence shown here is derived from an EMBL/GenBank/DDBJ whole genome shotgun (WGS) entry which is preliminary data.</text>
</comment>
<evidence type="ECO:0000256" key="2">
    <source>
        <dbReference type="ARBA" id="ARBA00022801"/>
    </source>
</evidence>
<evidence type="ECO:0000256" key="3">
    <source>
        <dbReference type="ARBA" id="ARBA00022806"/>
    </source>
</evidence>
<dbReference type="InterPro" id="IPR001650">
    <property type="entry name" value="Helicase_C-like"/>
</dbReference>
<dbReference type="SUPFAM" id="SSF52540">
    <property type="entry name" value="P-loop containing nucleoside triphosphate hydrolases"/>
    <property type="match status" value="1"/>
</dbReference>
<dbReference type="GO" id="GO:0016787">
    <property type="term" value="F:hydrolase activity"/>
    <property type="evidence" value="ECO:0007669"/>
    <property type="project" value="UniProtKB-KW"/>
</dbReference>
<dbReference type="PROSITE" id="PS51192">
    <property type="entry name" value="HELICASE_ATP_BIND_1"/>
    <property type="match status" value="1"/>
</dbReference>
<evidence type="ECO:0000256" key="4">
    <source>
        <dbReference type="ARBA" id="ARBA00022840"/>
    </source>
</evidence>
<gene>
    <name evidence="7" type="ORF">J0M35_08535</name>
</gene>
<evidence type="ECO:0000259" key="5">
    <source>
        <dbReference type="PROSITE" id="PS51192"/>
    </source>
</evidence>
<dbReference type="GO" id="GO:0003676">
    <property type="term" value="F:nucleic acid binding"/>
    <property type="evidence" value="ECO:0007669"/>
    <property type="project" value="InterPro"/>
</dbReference>
<dbReference type="GO" id="GO:0005524">
    <property type="term" value="F:ATP binding"/>
    <property type="evidence" value="ECO:0007669"/>
    <property type="project" value="UniProtKB-KW"/>
</dbReference>
<keyword evidence="3 7" id="KW-0347">Helicase</keyword>
<dbReference type="AlphaFoldDB" id="A0A8J7PHK1"/>
<sequence length="776" mass="87141">MQVDVASLFPFPLDDFQLEAIQHLENGKSVVVCAPTGSGKTVIAEYAVEMALMSNSRCFYTTPLKALSNQKLYDLRKKYGEDRVGLLTGDISVNRDASIVVMTTEVFRNMLYGTILGDVSRNLQNVSSVVLDECHYMNDSERGTVWEESIIYAPKNIQLVALSATIANAADLTTWIDETHGPTELVVSDYRPVPLRFHYFGERRIYPLLAPGGAVNSFLKSRFGKKKFVRTEKRRRPPGGLYTHPADVLANLSARNMLPAIYFLFSRRGCEEAMKMARGIPLLLPEEQRELKKRVEMFTRDNPNLASHPHLPYLLEGMSVHHAGMLPSWKGMVEKLFQDGLLKVVFATETLAAGINMPARSTVISSIHKRSDEGHRELMASEFLQMSGRAGRRGMDEVGHVVVLNNPFESVEDAAKLATAKADPLSSRFTPSYGMVLNLLERHTIDDARDLIERSFGQFLINHQLEPLFAQKLEWESELPRLRAPLCPAEPGDLSLYAKRLENVRSRHKQLKQMEKGLKGTAAKNRQEAIDALADMKIGIQSLVKEAYAMPCHGCPVQKQCSKQTERVASLEKRIKDLDKRVARETTYYWRTFEALANILRMEGYLDGNRPTALGRTASGIRGQNELFLTEVAMSGLFETLEPSELAAVLTALVGDDSRANENMKVRVSPQVDIALLEVGKIIRRLLRQQKDFDIDMPITIGTHLCGLTQMWAQGADWDAIRNATPYDEGDVVRGIRRTLDLARQYVRASGMPDAVADRCQRVELLLNRDEVSEDF</sequence>
<dbReference type="Pfam" id="PF00270">
    <property type="entry name" value="DEAD"/>
    <property type="match status" value="1"/>
</dbReference>
<dbReference type="Pfam" id="PF00271">
    <property type="entry name" value="Helicase_C"/>
    <property type="match status" value="1"/>
</dbReference>
<dbReference type="GO" id="GO:0070478">
    <property type="term" value="P:nuclear-transcribed mRNA catabolic process, 3'-5' exonucleolytic nonsense-mediated decay"/>
    <property type="evidence" value="ECO:0007669"/>
    <property type="project" value="TreeGrafter"/>
</dbReference>
<dbReference type="EMBL" id="JAFLCK010000010">
    <property type="protein sequence ID" value="MBN8660393.1"/>
    <property type="molecule type" value="Genomic_DNA"/>
</dbReference>
<reference evidence="7" key="1">
    <citation type="submission" date="2021-02" db="EMBL/GenBank/DDBJ databases">
        <title>Genome-Resolved Metagenomics of a Microbial Community Performing Photosynthetic Biological Nutrient Removal.</title>
        <authorList>
            <person name="Mcdaniel E.A."/>
        </authorList>
    </citation>
    <scope>NUCLEOTIDE SEQUENCE</scope>
    <source>
        <strain evidence="7">UWPOB_OBS1</strain>
    </source>
</reference>
<dbReference type="InterPro" id="IPR050699">
    <property type="entry name" value="RNA-DNA_Helicase"/>
</dbReference>
<dbReference type="SMART" id="SM01142">
    <property type="entry name" value="DSHCT"/>
    <property type="match status" value="1"/>
</dbReference>
<keyword evidence="2" id="KW-0378">Hydrolase</keyword>
<evidence type="ECO:0000256" key="1">
    <source>
        <dbReference type="ARBA" id="ARBA00022741"/>
    </source>
</evidence>
<protein>
    <submittedName>
        <fullName evidence="7">DEAD/DEAH box helicase</fullName>
    </submittedName>
</protein>
<dbReference type="Pfam" id="PF08148">
    <property type="entry name" value="DSHCT"/>
    <property type="match status" value="1"/>
</dbReference>
<proteinExistence type="predicted"/>
<dbReference type="GO" id="GO:0055087">
    <property type="term" value="C:Ski complex"/>
    <property type="evidence" value="ECO:0007669"/>
    <property type="project" value="TreeGrafter"/>
</dbReference>
<dbReference type="Proteomes" id="UP000664277">
    <property type="component" value="Unassembled WGS sequence"/>
</dbReference>
<feature type="domain" description="Helicase ATP-binding" evidence="5">
    <location>
        <begin position="21"/>
        <end position="184"/>
    </location>
</feature>
<keyword evidence="1" id="KW-0547">Nucleotide-binding</keyword>
<organism evidence="7 8">
    <name type="scientific">Candidatus Obscuribacter phosphatis</name>
    <dbReference type="NCBI Taxonomy" id="1906157"/>
    <lineage>
        <taxon>Bacteria</taxon>
        <taxon>Bacillati</taxon>
        <taxon>Candidatus Melainabacteria</taxon>
        <taxon>Candidatus Obscuribacterales</taxon>
        <taxon>Candidatus Obscuribacteraceae</taxon>
        <taxon>Candidatus Obscuribacter</taxon>
    </lineage>
</organism>
<name>A0A8J7PHK1_9BACT</name>
<evidence type="ECO:0000313" key="8">
    <source>
        <dbReference type="Proteomes" id="UP000664277"/>
    </source>
</evidence>
<dbReference type="SMART" id="SM00487">
    <property type="entry name" value="DEXDc"/>
    <property type="match status" value="1"/>
</dbReference>
<dbReference type="Gene3D" id="1.10.3380.30">
    <property type="match status" value="1"/>
</dbReference>
<dbReference type="Gene3D" id="3.40.50.300">
    <property type="entry name" value="P-loop containing nucleotide triphosphate hydrolases"/>
    <property type="match status" value="2"/>
</dbReference>
<accession>A0A8J7PHK1</accession>